<reference evidence="1 2" key="1">
    <citation type="journal article" date="2015" name="BMC Genomics">
        <title>The genome of the truffle-parasite Tolypocladium ophioglossoides and the evolution of antifungal peptaibiotics.</title>
        <authorList>
            <person name="Quandt C.A."/>
            <person name="Bushley K.E."/>
            <person name="Spatafora J.W."/>
        </authorList>
    </citation>
    <scope>NUCLEOTIDE SEQUENCE [LARGE SCALE GENOMIC DNA]</scope>
    <source>
        <strain evidence="1 2">CBS 100239</strain>
    </source>
</reference>
<evidence type="ECO:0000313" key="1">
    <source>
        <dbReference type="EMBL" id="KND93464.1"/>
    </source>
</evidence>
<proteinExistence type="predicted"/>
<dbReference type="Proteomes" id="UP000036947">
    <property type="component" value="Unassembled WGS sequence"/>
</dbReference>
<evidence type="ECO:0000313" key="2">
    <source>
        <dbReference type="Proteomes" id="UP000036947"/>
    </source>
</evidence>
<organism evidence="1 2">
    <name type="scientific">Tolypocladium ophioglossoides (strain CBS 100239)</name>
    <name type="common">Snaketongue truffleclub</name>
    <name type="synonym">Elaphocordyceps ophioglossoides</name>
    <dbReference type="NCBI Taxonomy" id="1163406"/>
    <lineage>
        <taxon>Eukaryota</taxon>
        <taxon>Fungi</taxon>
        <taxon>Dikarya</taxon>
        <taxon>Ascomycota</taxon>
        <taxon>Pezizomycotina</taxon>
        <taxon>Sordariomycetes</taxon>
        <taxon>Hypocreomycetidae</taxon>
        <taxon>Hypocreales</taxon>
        <taxon>Ophiocordycipitaceae</taxon>
        <taxon>Tolypocladium</taxon>
    </lineage>
</organism>
<comment type="caution">
    <text evidence="1">The sequence shown here is derived from an EMBL/GenBank/DDBJ whole genome shotgun (WGS) entry which is preliminary data.</text>
</comment>
<gene>
    <name evidence="1" type="ORF">TOPH_01955</name>
</gene>
<sequence length="72" mass="7890">MAEAARLLACFEACRLSLSQITRNVQKYQFNATSLVNAKPSTDEYSARAAIVKEMESVAENLGAFQDNSTQS</sequence>
<accession>A0A0L0NHC4</accession>
<name>A0A0L0NHC4_TOLOC</name>
<protein>
    <submittedName>
        <fullName evidence="1">Uncharacterized protein</fullName>
    </submittedName>
</protein>
<dbReference type="AlphaFoldDB" id="A0A0L0NHC4"/>
<dbReference type="EMBL" id="LFRF01000003">
    <property type="protein sequence ID" value="KND93464.1"/>
    <property type="molecule type" value="Genomic_DNA"/>
</dbReference>
<keyword evidence="2" id="KW-1185">Reference proteome</keyword>